<dbReference type="KEGG" id="fls:GLV81_08750"/>
<gene>
    <name evidence="2" type="ORF">GLV81_08750</name>
</gene>
<accession>A0A6I6GD08</accession>
<feature type="region of interest" description="Disordered" evidence="1">
    <location>
        <begin position="86"/>
        <end position="135"/>
    </location>
</feature>
<evidence type="ECO:0000313" key="3">
    <source>
        <dbReference type="Proteomes" id="UP000426027"/>
    </source>
</evidence>
<organism evidence="2 3">
    <name type="scientific">Phnomibacter ginsenosidimutans</name>
    <dbReference type="NCBI Taxonomy" id="2676868"/>
    <lineage>
        <taxon>Bacteria</taxon>
        <taxon>Pseudomonadati</taxon>
        <taxon>Bacteroidota</taxon>
        <taxon>Chitinophagia</taxon>
        <taxon>Chitinophagales</taxon>
        <taxon>Chitinophagaceae</taxon>
        <taxon>Phnomibacter</taxon>
    </lineage>
</organism>
<proteinExistence type="predicted"/>
<feature type="compositionally biased region" description="Basic and acidic residues" evidence="1">
    <location>
        <begin position="105"/>
        <end position="120"/>
    </location>
</feature>
<protein>
    <submittedName>
        <fullName evidence="2">Uncharacterized protein</fullName>
    </submittedName>
</protein>
<evidence type="ECO:0000256" key="1">
    <source>
        <dbReference type="SAM" id="MobiDB-lite"/>
    </source>
</evidence>
<sequence length="135" mass="15410">MAKAVTTRYWASKGKKAWWAINPNKLYDTIEVPDLYEDGKYTTVILKNEGRSLRHGTWRWFDPTTGFVQRTEEFIRDSAVSGLEAFGMSNSRTKKQPADTGKNGKKNEKPAVVQEYEKKNSGKKKVRVRDGSTGY</sequence>
<dbReference type="RefSeq" id="WP_157478529.1">
    <property type="nucleotide sequence ID" value="NZ_CP046566.1"/>
</dbReference>
<dbReference type="AlphaFoldDB" id="A0A6I6GD08"/>
<dbReference type="EMBL" id="CP046566">
    <property type="protein sequence ID" value="QGW28170.1"/>
    <property type="molecule type" value="Genomic_DNA"/>
</dbReference>
<name>A0A6I6GD08_9BACT</name>
<dbReference type="Proteomes" id="UP000426027">
    <property type="component" value="Chromosome"/>
</dbReference>
<evidence type="ECO:0000313" key="2">
    <source>
        <dbReference type="EMBL" id="QGW28170.1"/>
    </source>
</evidence>
<keyword evidence="3" id="KW-1185">Reference proteome</keyword>
<reference evidence="2 3" key="1">
    <citation type="submission" date="2019-11" db="EMBL/GenBank/DDBJ databases">
        <authorList>
            <person name="Im W.T."/>
        </authorList>
    </citation>
    <scope>NUCLEOTIDE SEQUENCE [LARGE SCALE GENOMIC DNA]</scope>
    <source>
        <strain evidence="2 3">SB-02</strain>
    </source>
</reference>